<organism evidence="10 11">
    <name type="scientific">Candidatus Protofrankia californiensis</name>
    <dbReference type="NCBI Taxonomy" id="1839754"/>
    <lineage>
        <taxon>Bacteria</taxon>
        <taxon>Bacillati</taxon>
        <taxon>Actinomycetota</taxon>
        <taxon>Actinomycetes</taxon>
        <taxon>Frankiales</taxon>
        <taxon>Frankiaceae</taxon>
        <taxon>Protofrankia</taxon>
    </lineage>
</organism>
<feature type="transmembrane region" description="Helical" evidence="8">
    <location>
        <begin position="484"/>
        <end position="504"/>
    </location>
</feature>
<feature type="transmembrane region" description="Helical" evidence="8">
    <location>
        <begin position="165"/>
        <end position="186"/>
    </location>
</feature>
<dbReference type="AlphaFoldDB" id="A0A1C3NUZ2"/>
<feature type="transmembrane region" description="Helical" evidence="8">
    <location>
        <begin position="663"/>
        <end position="683"/>
    </location>
</feature>
<protein>
    <recommendedName>
        <fullName evidence="9">Acyltransferase 3 domain-containing protein</fullName>
    </recommendedName>
</protein>
<keyword evidence="5 8" id="KW-1133">Transmembrane helix</keyword>
<evidence type="ECO:0000256" key="3">
    <source>
        <dbReference type="ARBA" id="ARBA00022475"/>
    </source>
</evidence>
<keyword evidence="3" id="KW-1003">Cell membrane</keyword>
<evidence type="ECO:0000256" key="5">
    <source>
        <dbReference type="ARBA" id="ARBA00022989"/>
    </source>
</evidence>
<feature type="transmembrane region" description="Helical" evidence="8">
    <location>
        <begin position="274"/>
        <end position="293"/>
    </location>
</feature>
<feature type="transmembrane region" description="Helical" evidence="8">
    <location>
        <begin position="241"/>
        <end position="262"/>
    </location>
</feature>
<dbReference type="PANTHER" id="PTHR30250">
    <property type="entry name" value="PST FAMILY PREDICTED COLANIC ACID TRANSPORTER"/>
    <property type="match status" value="1"/>
</dbReference>
<dbReference type="Pfam" id="PF01757">
    <property type="entry name" value="Acyl_transf_3"/>
    <property type="match status" value="1"/>
</dbReference>
<accession>A0A1C3NUZ2</accession>
<feature type="transmembrane region" description="Helical" evidence="8">
    <location>
        <begin position="36"/>
        <end position="55"/>
    </location>
</feature>
<keyword evidence="4 8" id="KW-0812">Transmembrane</keyword>
<comment type="subcellular location">
    <subcellularLocation>
        <location evidence="1">Cell membrane</location>
        <topology evidence="1">Multi-pass membrane protein</topology>
    </subcellularLocation>
</comment>
<feature type="transmembrane region" description="Helical" evidence="8">
    <location>
        <begin position="606"/>
        <end position="626"/>
    </location>
</feature>
<evidence type="ECO:0000259" key="9">
    <source>
        <dbReference type="Pfam" id="PF01757"/>
    </source>
</evidence>
<name>A0A1C3NUZ2_9ACTN</name>
<gene>
    <name evidence="10" type="ORF">FDG2_1125</name>
</gene>
<sequence>MATISIGTAAVLSAVMVGTADVFARALGSAQAAEAVRVLSITVLVAGFGAVPSALLKRDFAQDKQFMADSANTVVSAVVVVLLAVTGWGAMALAWSRVAGQVVSIVLLRRFTPEHVRPGFSRTEARRLLAFGLPLTGANVVAFTLLNVDYIVIGRLLGAVQLGLYMLAFNMSGWPINVFSAVVRAVSMPAFARVSEDREQLPTRFAAAASMVATITIPVCLIMGGVAGPIVAVVYGSKWQAAAGALAGLAIFGAARTMVELLSDFLVALGRTRAIFIIQVVWIAALIPTMIIGVRRDGIVGAGTAHAVVIVGVTLPIYVLALRPFRITPWLLARAIGPQVLAAGAAGTVSWLVASAVAPVWLALPAASAAGFVVFAGCQWSQIVRVIGRLRSRRDGRDGGDAAPPDPAPAATGVDASEHRPVATAPARTTSGRHRAPRGGSHGPTAWLDGVRGLAAMYVVLHHCWLAVFPSYPRNSGPWFVGWMLHGQLAVVVFIVVSGYSLSLSPARNAHRLRGGWRTFARRRAWRILPPYWVALVISMPVALWVSHNVSSVRTGIRAFIVHVFMLQDIVGTERPNGTFWSIAVESWIYVLFPILLLLRRRAGSVVTVTATVIAVCGLEIVALHVPEFARYEHLSPQMLACFALGMLAADSGRAPTIRGRRVPLLALTGLLIAGCVVVFAVLGSERVVADYFWVGIIVGGITAVAFRGIATAPASRVRDLLASRPFTAVGLFAFSIYLIHPLVLEVLWLELIQHVATGMTGLVTLLAVTIPAVLAVCFGFFKLFEEPFIHARSWADVRNRGKSREPGPARLVPPQASPTTAVTIPVSNPALEGR</sequence>
<feature type="domain" description="Acyltransferase 3" evidence="9">
    <location>
        <begin position="446"/>
        <end position="779"/>
    </location>
</feature>
<dbReference type="GO" id="GO:0005886">
    <property type="term" value="C:plasma membrane"/>
    <property type="evidence" value="ECO:0007669"/>
    <property type="project" value="UniProtKB-SubCell"/>
</dbReference>
<feature type="transmembrane region" description="Helical" evidence="8">
    <location>
        <begin position="525"/>
        <end position="546"/>
    </location>
</feature>
<dbReference type="EMBL" id="FLUV01000467">
    <property type="protein sequence ID" value="SBW19258.1"/>
    <property type="molecule type" value="Genomic_DNA"/>
</dbReference>
<feature type="transmembrane region" description="Helical" evidence="8">
    <location>
        <begin position="331"/>
        <end position="354"/>
    </location>
</feature>
<feature type="transmembrane region" description="Helical" evidence="8">
    <location>
        <begin position="760"/>
        <end position="785"/>
    </location>
</feature>
<evidence type="ECO:0000256" key="7">
    <source>
        <dbReference type="SAM" id="MobiDB-lite"/>
    </source>
</evidence>
<dbReference type="Pfam" id="PF13440">
    <property type="entry name" value="Polysacc_synt_3"/>
    <property type="match status" value="1"/>
</dbReference>
<dbReference type="InterPro" id="IPR050833">
    <property type="entry name" value="Poly_Biosynth_Transport"/>
</dbReference>
<feature type="transmembrane region" description="Helical" evidence="8">
    <location>
        <begin position="689"/>
        <end position="710"/>
    </location>
</feature>
<dbReference type="InterPro" id="IPR002656">
    <property type="entry name" value="Acyl_transf_3_dom"/>
</dbReference>
<dbReference type="PANTHER" id="PTHR30250:SF10">
    <property type="entry name" value="LIPOPOLYSACCHARIDE BIOSYNTHESIS PROTEIN WZXC"/>
    <property type="match status" value="1"/>
</dbReference>
<dbReference type="Proteomes" id="UP000199013">
    <property type="component" value="Unassembled WGS sequence"/>
</dbReference>
<feature type="transmembrane region" description="Helical" evidence="8">
    <location>
        <begin position="128"/>
        <end position="153"/>
    </location>
</feature>
<evidence type="ECO:0000256" key="2">
    <source>
        <dbReference type="ARBA" id="ARBA00007430"/>
    </source>
</evidence>
<keyword evidence="11" id="KW-1185">Reference proteome</keyword>
<feature type="region of interest" description="Disordered" evidence="7">
    <location>
        <begin position="395"/>
        <end position="443"/>
    </location>
</feature>
<feature type="transmembrane region" description="Helical" evidence="8">
    <location>
        <begin position="580"/>
        <end position="599"/>
    </location>
</feature>
<feature type="region of interest" description="Disordered" evidence="7">
    <location>
        <begin position="800"/>
        <end position="820"/>
    </location>
</feature>
<evidence type="ECO:0000256" key="6">
    <source>
        <dbReference type="ARBA" id="ARBA00023136"/>
    </source>
</evidence>
<feature type="transmembrane region" description="Helical" evidence="8">
    <location>
        <begin position="360"/>
        <end position="384"/>
    </location>
</feature>
<evidence type="ECO:0000256" key="1">
    <source>
        <dbReference type="ARBA" id="ARBA00004651"/>
    </source>
</evidence>
<feature type="transmembrane region" description="Helical" evidence="8">
    <location>
        <begin position="722"/>
        <end position="740"/>
    </location>
</feature>
<comment type="similarity">
    <text evidence="2">Belongs to the polysaccharide synthase family.</text>
</comment>
<reference evidence="11" key="1">
    <citation type="submission" date="2016-02" db="EMBL/GenBank/DDBJ databases">
        <authorList>
            <person name="Wibberg D."/>
        </authorList>
    </citation>
    <scope>NUCLEOTIDE SEQUENCE [LARGE SCALE GENOMIC DNA]</scope>
</reference>
<dbReference type="GO" id="GO:0016747">
    <property type="term" value="F:acyltransferase activity, transferring groups other than amino-acyl groups"/>
    <property type="evidence" value="ECO:0007669"/>
    <property type="project" value="InterPro"/>
</dbReference>
<evidence type="ECO:0000313" key="10">
    <source>
        <dbReference type="EMBL" id="SBW19258.1"/>
    </source>
</evidence>
<evidence type="ECO:0000256" key="4">
    <source>
        <dbReference type="ARBA" id="ARBA00022692"/>
    </source>
</evidence>
<feature type="transmembrane region" description="Helical" evidence="8">
    <location>
        <begin position="207"/>
        <end position="235"/>
    </location>
</feature>
<feature type="transmembrane region" description="Helical" evidence="8">
    <location>
        <begin position="454"/>
        <end position="472"/>
    </location>
</feature>
<keyword evidence="6 8" id="KW-0472">Membrane</keyword>
<proteinExistence type="inferred from homology"/>
<feature type="transmembrane region" description="Helical" evidence="8">
    <location>
        <begin position="75"/>
        <end position="108"/>
    </location>
</feature>
<feature type="transmembrane region" description="Helical" evidence="8">
    <location>
        <begin position="6"/>
        <end position="24"/>
    </location>
</feature>
<evidence type="ECO:0000313" key="11">
    <source>
        <dbReference type="Proteomes" id="UP000199013"/>
    </source>
</evidence>
<feature type="transmembrane region" description="Helical" evidence="8">
    <location>
        <begin position="299"/>
        <end position="319"/>
    </location>
</feature>
<evidence type="ECO:0000256" key="8">
    <source>
        <dbReference type="SAM" id="Phobius"/>
    </source>
</evidence>